<accession>A0A0W0SRW9</accession>
<keyword evidence="2" id="KW-1185">Reference proteome</keyword>
<dbReference type="Gene3D" id="3.40.630.30">
    <property type="match status" value="1"/>
</dbReference>
<dbReference type="SUPFAM" id="SSF55729">
    <property type="entry name" value="Acyl-CoA N-acyltransferases (Nat)"/>
    <property type="match status" value="1"/>
</dbReference>
<dbReference type="OrthoDB" id="5653779at2"/>
<evidence type="ECO:0000313" key="2">
    <source>
        <dbReference type="Proteomes" id="UP000054736"/>
    </source>
</evidence>
<evidence type="ECO:0000313" key="1">
    <source>
        <dbReference type="EMBL" id="KTC86112.1"/>
    </source>
</evidence>
<sequence>MGEIVLDLIIKEKKIDEQQFHIIANFKGTEVCTAIISLAPERLALQWIETKEEYQHKGVASVILNYLCKKCDSENRDLTIKAVDEEVLNNFYLRWFSKKTDPTNSSPDRVKDKFISFLNDDENPNLLTILHEDLSWDVISGSYTYSSNGF</sequence>
<name>A0A0W0SRW9_9GAMM</name>
<dbReference type="PATRIC" id="fig|1212489.4.peg.2570"/>
<evidence type="ECO:0008006" key="3">
    <source>
        <dbReference type="Google" id="ProtNLM"/>
    </source>
</evidence>
<reference evidence="1 2" key="1">
    <citation type="submission" date="2015-11" db="EMBL/GenBank/DDBJ databases">
        <title>Genomic analysis of 38 Legionella species identifies large and diverse effector repertoires.</title>
        <authorList>
            <person name="Burstein D."/>
            <person name="Amaro F."/>
            <person name="Zusman T."/>
            <person name="Lifshitz Z."/>
            <person name="Cohen O."/>
            <person name="Gilbert J.A."/>
            <person name="Pupko T."/>
            <person name="Shuman H.A."/>
            <person name="Segal G."/>
        </authorList>
    </citation>
    <scope>NUCLEOTIDE SEQUENCE [LARGE SCALE GENOMIC DNA]</scope>
    <source>
        <strain evidence="1 2">ATCC 700990</strain>
    </source>
</reference>
<dbReference type="AlphaFoldDB" id="A0A0W0SRW9"/>
<dbReference type="EMBL" id="LNXY01000027">
    <property type="protein sequence ID" value="KTC86112.1"/>
    <property type="molecule type" value="Genomic_DNA"/>
</dbReference>
<organism evidence="1 2">
    <name type="scientific">Legionella drozanskii LLAP-1</name>
    <dbReference type="NCBI Taxonomy" id="1212489"/>
    <lineage>
        <taxon>Bacteria</taxon>
        <taxon>Pseudomonadati</taxon>
        <taxon>Pseudomonadota</taxon>
        <taxon>Gammaproteobacteria</taxon>
        <taxon>Legionellales</taxon>
        <taxon>Legionellaceae</taxon>
        <taxon>Legionella</taxon>
    </lineage>
</organism>
<dbReference type="STRING" id="1212489.Ldro_2437"/>
<gene>
    <name evidence="1" type="ORF">Ldro_2437</name>
</gene>
<dbReference type="InterPro" id="IPR016181">
    <property type="entry name" value="Acyl_CoA_acyltransferase"/>
</dbReference>
<dbReference type="Proteomes" id="UP000054736">
    <property type="component" value="Unassembled WGS sequence"/>
</dbReference>
<protein>
    <recommendedName>
        <fullName evidence="3">N-acetyltransferase domain-containing protein</fullName>
    </recommendedName>
</protein>
<proteinExistence type="predicted"/>
<comment type="caution">
    <text evidence="1">The sequence shown here is derived from an EMBL/GenBank/DDBJ whole genome shotgun (WGS) entry which is preliminary data.</text>
</comment>
<dbReference type="RefSeq" id="WP_058496689.1">
    <property type="nucleotide sequence ID" value="NZ_CAAAIU010000001.1"/>
</dbReference>